<dbReference type="Proteomes" id="UP000272928">
    <property type="component" value="Unassembled WGS sequence"/>
</dbReference>
<comment type="caution">
    <text evidence="2">The sequence shown here is derived from an EMBL/GenBank/DDBJ whole genome shotgun (WGS) entry which is preliminary data.</text>
</comment>
<protein>
    <submittedName>
        <fullName evidence="2">Quinone oxidoreductase 2</fullName>
        <ecNumber evidence="2">1.6.5.2</ecNumber>
    </submittedName>
</protein>
<dbReference type="GO" id="GO:0003955">
    <property type="term" value="F:NAD(P)H dehydrogenase (quinone) activity"/>
    <property type="evidence" value="ECO:0007669"/>
    <property type="project" value="UniProtKB-EC"/>
</dbReference>
<dbReference type="PANTHER" id="PTHR47129">
    <property type="entry name" value="QUINONE OXIDOREDUCTASE 2"/>
    <property type="match status" value="1"/>
</dbReference>
<dbReference type="SUPFAM" id="SSF51735">
    <property type="entry name" value="NAD(P)-binding Rossmann-fold domains"/>
    <property type="match status" value="1"/>
</dbReference>
<keyword evidence="2" id="KW-0560">Oxidoreductase</keyword>
<dbReference type="InterPro" id="IPR008030">
    <property type="entry name" value="NmrA-like"/>
</dbReference>
<proteinExistence type="predicted"/>
<dbReference type="EC" id="1.6.5.2" evidence="2"/>
<dbReference type="PANTHER" id="PTHR47129:SF1">
    <property type="entry name" value="NMRA-LIKE DOMAIN-CONTAINING PROTEIN"/>
    <property type="match status" value="1"/>
</dbReference>
<dbReference type="AlphaFoldDB" id="A0A3R9JLJ6"/>
<name>A0A3R9JLJ6_STRMT</name>
<sequence length="286" mass="31824">MLMIGITGVTGKLGSYVADLVNKKGIASVHLARSPERAKVYASAEIRKMVYANTPEVVEALKGLDVLLMVSARENPERVKEHKSFLDAAKLAGVQHIVYTSFYGADEKATITLSRDHAQTEAYIKELGFTYTFLRDNFYLDLFIDIALENGEIRGPAGSGLVSAVARKDTSRIAAEILLNPKEWENQTLNLTGPEDLSMEEIVAHLSKETGNSIRYVDESLEEPYESRKKWPAQTWEYDAWVTTYTAIKVGEQAGVSTDVEKVLGNPASSLLDILRDRKLIEEEHD</sequence>
<dbReference type="Gene3D" id="3.40.50.720">
    <property type="entry name" value="NAD(P)-binding Rossmann-like Domain"/>
    <property type="match status" value="1"/>
</dbReference>
<organism evidence="2 3">
    <name type="scientific">Streptococcus mitis</name>
    <dbReference type="NCBI Taxonomy" id="28037"/>
    <lineage>
        <taxon>Bacteria</taxon>
        <taxon>Bacillati</taxon>
        <taxon>Bacillota</taxon>
        <taxon>Bacilli</taxon>
        <taxon>Lactobacillales</taxon>
        <taxon>Streptococcaceae</taxon>
        <taxon>Streptococcus</taxon>
        <taxon>Streptococcus mitis group</taxon>
    </lineage>
</organism>
<accession>A0A3R9JLJ6</accession>
<dbReference type="Gene3D" id="3.90.25.10">
    <property type="entry name" value="UDP-galactose 4-epimerase, domain 1"/>
    <property type="match status" value="1"/>
</dbReference>
<evidence type="ECO:0000259" key="1">
    <source>
        <dbReference type="Pfam" id="PF05368"/>
    </source>
</evidence>
<dbReference type="InterPro" id="IPR036291">
    <property type="entry name" value="NAD(P)-bd_dom_sf"/>
</dbReference>
<dbReference type="EMBL" id="RJNQ01000014">
    <property type="protein sequence ID" value="RSI77177.1"/>
    <property type="molecule type" value="Genomic_DNA"/>
</dbReference>
<dbReference type="Pfam" id="PF05368">
    <property type="entry name" value="NmrA"/>
    <property type="match status" value="1"/>
</dbReference>
<evidence type="ECO:0000313" key="3">
    <source>
        <dbReference type="Proteomes" id="UP000272928"/>
    </source>
</evidence>
<feature type="domain" description="NmrA-like" evidence="1">
    <location>
        <begin position="4"/>
        <end position="218"/>
    </location>
</feature>
<dbReference type="InterPro" id="IPR052718">
    <property type="entry name" value="NmrA-type_oxidoreductase"/>
</dbReference>
<dbReference type="CDD" id="cd05269">
    <property type="entry name" value="TMR_SDR_a"/>
    <property type="match status" value="1"/>
</dbReference>
<reference evidence="2 3" key="1">
    <citation type="submission" date="2018-11" db="EMBL/GenBank/DDBJ databases">
        <title>Species Designations Belie Phenotypic and Genotypic Heterogeneity in Oral Streptococci.</title>
        <authorList>
            <person name="Velsko I."/>
        </authorList>
    </citation>
    <scope>NUCLEOTIDE SEQUENCE [LARGE SCALE GENOMIC DNA]</scope>
    <source>
        <strain evidence="2 3">BCA16</strain>
    </source>
</reference>
<gene>
    <name evidence="2" type="primary">qorB</name>
    <name evidence="2" type="ORF">D8856_07375</name>
</gene>
<evidence type="ECO:0000313" key="2">
    <source>
        <dbReference type="EMBL" id="RSI77177.1"/>
    </source>
</evidence>